<name>A0AAE0J2W7_9PEZI</name>
<sequence length="183" mass="21373">MEHPKPTTQSFGTRRAALHPSFLAKLHELRLPLYPLVSETTLTSHPSFPRTRLAFWLLTEPELDALAHFYHQSTPCEWTHRYPMPVHWPRAGLRIEDKRRKFGRFIGMRGMESPSSSSVSSSTMGSRKRKASFEEDEEEGGEGRERRESYGVLRQRTEEQIEEDARRARGARDDEVNRKMGWY</sequence>
<organism evidence="2 3">
    <name type="scientific">Cercophora scortea</name>
    <dbReference type="NCBI Taxonomy" id="314031"/>
    <lineage>
        <taxon>Eukaryota</taxon>
        <taxon>Fungi</taxon>
        <taxon>Dikarya</taxon>
        <taxon>Ascomycota</taxon>
        <taxon>Pezizomycotina</taxon>
        <taxon>Sordariomycetes</taxon>
        <taxon>Sordariomycetidae</taxon>
        <taxon>Sordariales</taxon>
        <taxon>Lasiosphaeriaceae</taxon>
        <taxon>Cercophora</taxon>
    </lineage>
</organism>
<dbReference type="AlphaFoldDB" id="A0AAE0J2W7"/>
<gene>
    <name evidence="2" type="ORF">B0T19DRAFT_10857</name>
</gene>
<feature type="compositionally biased region" description="Low complexity" evidence="1">
    <location>
        <begin position="113"/>
        <end position="122"/>
    </location>
</feature>
<reference evidence="2" key="1">
    <citation type="journal article" date="2023" name="Mol. Phylogenet. Evol.">
        <title>Genome-scale phylogeny and comparative genomics of the fungal order Sordariales.</title>
        <authorList>
            <person name="Hensen N."/>
            <person name="Bonometti L."/>
            <person name="Westerberg I."/>
            <person name="Brannstrom I.O."/>
            <person name="Guillou S."/>
            <person name="Cros-Aarteil S."/>
            <person name="Calhoun S."/>
            <person name="Haridas S."/>
            <person name="Kuo A."/>
            <person name="Mondo S."/>
            <person name="Pangilinan J."/>
            <person name="Riley R."/>
            <person name="LaButti K."/>
            <person name="Andreopoulos B."/>
            <person name="Lipzen A."/>
            <person name="Chen C."/>
            <person name="Yan M."/>
            <person name="Daum C."/>
            <person name="Ng V."/>
            <person name="Clum A."/>
            <person name="Steindorff A."/>
            <person name="Ohm R.A."/>
            <person name="Martin F."/>
            <person name="Silar P."/>
            <person name="Natvig D.O."/>
            <person name="Lalanne C."/>
            <person name="Gautier V."/>
            <person name="Ament-Velasquez S.L."/>
            <person name="Kruys A."/>
            <person name="Hutchinson M.I."/>
            <person name="Powell A.J."/>
            <person name="Barry K."/>
            <person name="Miller A.N."/>
            <person name="Grigoriev I.V."/>
            <person name="Debuchy R."/>
            <person name="Gladieux P."/>
            <person name="Hiltunen Thoren M."/>
            <person name="Johannesson H."/>
        </authorList>
    </citation>
    <scope>NUCLEOTIDE SEQUENCE</scope>
    <source>
        <strain evidence="2">SMH4131-1</strain>
    </source>
</reference>
<proteinExistence type="predicted"/>
<keyword evidence="3" id="KW-1185">Reference proteome</keyword>
<evidence type="ECO:0000256" key="1">
    <source>
        <dbReference type="SAM" id="MobiDB-lite"/>
    </source>
</evidence>
<feature type="region of interest" description="Disordered" evidence="1">
    <location>
        <begin position="107"/>
        <end position="183"/>
    </location>
</feature>
<accession>A0AAE0J2W7</accession>
<evidence type="ECO:0000313" key="3">
    <source>
        <dbReference type="Proteomes" id="UP001286456"/>
    </source>
</evidence>
<dbReference type="EMBL" id="JAUEPO010000001">
    <property type="protein sequence ID" value="KAK3335530.1"/>
    <property type="molecule type" value="Genomic_DNA"/>
</dbReference>
<evidence type="ECO:0000313" key="2">
    <source>
        <dbReference type="EMBL" id="KAK3335530.1"/>
    </source>
</evidence>
<dbReference type="Proteomes" id="UP001286456">
    <property type="component" value="Unassembled WGS sequence"/>
</dbReference>
<comment type="caution">
    <text evidence="2">The sequence shown here is derived from an EMBL/GenBank/DDBJ whole genome shotgun (WGS) entry which is preliminary data.</text>
</comment>
<feature type="compositionally biased region" description="Basic and acidic residues" evidence="1">
    <location>
        <begin position="141"/>
        <end position="183"/>
    </location>
</feature>
<reference evidence="2" key="2">
    <citation type="submission" date="2023-06" db="EMBL/GenBank/DDBJ databases">
        <authorList>
            <consortium name="Lawrence Berkeley National Laboratory"/>
            <person name="Haridas S."/>
            <person name="Hensen N."/>
            <person name="Bonometti L."/>
            <person name="Westerberg I."/>
            <person name="Brannstrom I.O."/>
            <person name="Guillou S."/>
            <person name="Cros-Aarteil S."/>
            <person name="Calhoun S."/>
            <person name="Kuo A."/>
            <person name="Mondo S."/>
            <person name="Pangilinan J."/>
            <person name="Riley R."/>
            <person name="Labutti K."/>
            <person name="Andreopoulos B."/>
            <person name="Lipzen A."/>
            <person name="Chen C."/>
            <person name="Yanf M."/>
            <person name="Daum C."/>
            <person name="Ng V."/>
            <person name="Clum A."/>
            <person name="Steindorff A."/>
            <person name="Ohm R."/>
            <person name="Martin F."/>
            <person name="Silar P."/>
            <person name="Natvig D."/>
            <person name="Lalanne C."/>
            <person name="Gautier V."/>
            <person name="Ament-Velasquez S.L."/>
            <person name="Kruys A."/>
            <person name="Hutchinson M.I."/>
            <person name="Powell A.J."/>
            <person name="Barry K."/>
            <person name="Miller A.N."/>
            <person name="Grigoriev I.V."/>
            <person name="Debuchy R."/>
            <person name="Gladieux P."/>
            <person name="Thoren M.H."/>
            <person name="Johannesson H."/>
        </authorList>
    </citation>
    <scope>NUCLEOTIDE SEQUENCE</scope>
    <source>
        <strain evidence="2">SMH4131-1</strain>
    </source>
</reference>
<protein>
    <submittedName>
        <fullName evidence="2">Uncharacterized protein</fullName>
    </submittedName>
</protein>